<reference evidence="6" key="1">
    <citation type="submission" date="2017-02" db="EMBL/GenBank/DDBJ databases">
        <title>Comparative genomics and description of representatives of a novel lineage of planctomycetes thriving in anoxic sediments.</title>
        <authorList>
            <person name="Spring S."/>
            <person name="Bunk B."/>
            <person name="Sproer C."/>
        </authorList>
    </citation>
    <scope>NUCLEOTIDE SEQUENCE [LARGE SCALE GENOMIC DNA]</scope>
    <source>
        <strain evidence="6">ST-NAGAB-D1</strain>
    </source>
</reference>
<dbReference type="STRING" id="1936003.STSP2_02400"/>
<dbReference type="Pfam" id="PF03422">
    <property type="entry name" value="CBM_6"/>
    <property type="match status" value="1"/>
</dbReference>
<dbReference type="EC" id="2.4.1.248" evidence="5"/>
<dbReference type="InterPro" id="IPR013783">
    <property type="entry name" value="Ig-like_fold"/>
</dbReference>
<accession>A0A1U9NMN5</accession>
<dbReference type="CDD" id="cd14745">
    <property type="entry name" value="GH66"/>
    <property type="match status" value="1"/>
</dbReference>
<dbReference type="OrthoDB" id="9778932at2"/>
<dbReference type="EMBL" id="CP019791">
    <property type="protein sequence ID" value="AQT69212.1"/>
    <property type="molecule type" value="Genomic_DNA"/>
</dbReference>
<keyword evidence="2 3" id="KW-0732">Signal</keyword>
<dbReference type="Gene3D" id="2.60.40.1180">
    <property type="entry name" value="Golgi alpha-mannosidase II"/>
    <property type="match status" value="1"/>
</dbReference>
<organism evidence="5 6">
    <name type="scientific">Anaerohalosphaera lusitana</name>
    <dbReference type="NCBI Taxonomy" id="1936003"/>
    <lineage>
        <taxon>Bacteria</taxon>
        <taxon>Pseudomonadati</taxon>
        <taxon>Planctomycetota</taxon>
        <taxon>Phycisphaerae</taxon>
        <taxon>Sedimentisphaerales</taxon>
        <taxon>Anaerohalosphaeraceae</taxon>
        <taxon>Anaerohalosphaera</taxon>
    </lineage>
</organism>
<evidence type="ECO:0000259" key="4">
    <source>
        <dbReference type="PROSITE" id="PS51175"/>
    </source>
</evidence>
<dbReference type="InterPro" id="IPR013780">
    <property type="entry name" value="Glyco_hydro_b"/>
</dbReference>
<dbReference type="GO" id="GO:0016757">
    <property type="term" value="F:glycosyltransferase activity"/>
    <property type="evidence" value="ECO:0007669"/>
    <property type="project" value="UniProtKB-KW"/>
</dbReference>
<keyword evidence="6" id="KW-1185">Reference proteome</keyword>
<dbReference type="SUPFAM" id="SSF49785">
    <property type="entry name" value="Galactose-binding domain-like"/>
    <property type="match status" value="1"/>
</dbReference>
<dbReference type="Gene3D" id="2.60.120.260">
    <property type="entry name" value="Galactose-binding domain-like"/>
    <property type="match status" value="1"/>
</dbReference>
<proteinExistence type="inferred from homology"/>
<dbReference type="AlphaFoldDB" id="A0A1U9NMN5"/>
<gene>
    <name evidence="5" type="ORF">STSP2_02400</name>
</gene>
<dbReference type="Gene3D" id="2.60.40.10">
    <property type="entry name" value="Immunoglobulins"/>
    <property type="match status" value="1"/>
</dbReference>
<evidence type="ECO:0000256" key="3">
    <source>
        <dbReference type="SAM" id="SignalP"/>
    </source>
</evidence>
<protein>
    <submittedName>
        <fullName evidence="5">Cycloisomaltooligosaccharide glucanotransferase</fullName>
        <ecNumber evidence="5">2.4.1.248</ecNumber>
    </submittedName>
</protein>
<evidence type="ECO:0000256" key="1">
    <source>
        <dbReference type="ARBA" id="ARBA00010837"/>
    </source>
</evidence>
<keyword evidence="5" id="KW-0808">Transferase</keyword>
<feature type="chain" id="PRO_5012956675" evidence="3">
    <location>
        <begin position="26"/>
        <end position="785"/>
    </location>
</feature>
<dbReference type="InterPro" id="IPR025092">
    <property type="entry name" value="Glyco_hydro_66"/>
</dbReference>
<dbReference type="Gene3D" id="3.20.20.80">
    <property type="entry name" value="Glycosidases"/>
    <property type="match status" value="1"/>
</dbReference>
<dbReference type="RefSeq" id="WP_146662814.1">
    <property type="nucleotide sequence ID" value="NZ_CP019791.1"/>
</dbReference>
<evidence type="ECO:0000313" key="6">
    <source>
        <dbReference type="Proteomes" id="UP000189674"/>
    </source>
</evidence>
<feature type="signal peptide" evidence="3">
    <location>
        <begin position="1"/>
        <end position="25"/>
    </location>
</feature>
<evidence type="ECO:0000256" key="2">
    <source>
        <dbReference type="ARBA" id="ARBA00022729"/>
    </source>
</evidence>
<dbReference type="InterPro" id="IPR005084">
    <property type="entry name" value="CBM6"/>
</dbReference>
<feature type="domain" description="CBM6" evidence="4">
    <location>
        <begin position="662"/>
        <end position="785"/>
    </location>
</feature>
<dbReference type="KEGG" id="alus:STSP2_02400"/>
<keyword evidence="5" id="KW-0328">Glycosyltransferase</keyword>
<evidence type="ECO:0000313" key="5">
    <source>
        <dbReference type="EMBL" id="AQT69212.1"/>
    </source>
</evidence>
<comment type="similarity">
    <text evidence="1">Belongs to the glycosyl hydrolase 66 family.</text>
</comment>
<dbReference type="Proteomes" id="UP000189674">
    <property type="component" value="Chromosome"/>
</dbReference>
<dbReference type="Pfam" id="PF13199">
    <property type="entry name" value="Glyco_hydro_66"/>
    <property type="match status" value="1"/>
</dbReference>
<dbReference type="CDD" id="cd04083">
    <property type="entry name" value="CBM35_Lmo2446-like"/>
    <property type="match status" value="1"/>
</dbReference>
<dbReference type="InterPro" id="IPR008979">
    <property type="entry name" value="Galactose-bd-like_sf"/>
</dbReference>
<dbReference type="GO" id="GO:0030246">
    <property type="term" value="F:carbohydrate binding"/>
    <property type="evidence" value="ECO:0007669"/>
    <property type="project" value="InterPro"/>
</dbReference>
<sequence precursor="true">MHKLSKQFVLEFLLLLAVLPAVSCAAASIPADHTGDQRVNLADLPYIQTPNGSVNTESFRRFTFHWLMDVSVSSDAAIQQIYTDRSRYQPGQSSTITVKCANAAGSTFTGELGLYITRNGRHVDTLNQPVTIGGYRSVTKTFTWTVPDDDFQGYLVEAWLNNGSVAVSAIDVSSDWKRYPRYGYITEFYSSTPTSRNTEMLDQLSRDYHINSLQYYDWMWRHENVIQRDSSGNIDSPWTDWRNASISFNILQDSIAKANDRSIAPMPYFQIYMALDNYQQISGVSEQWGIYSDTNHNNQYSHDAGVNMWLFNPANMNWQDHLCGEYTDALTSMNWSGLHIDQLGDIGGGNYYDYWGNSVNMEWALKSMLDRSKDHLDYLETTNPSVQGRDALIFNIVDGSVGGWAVDEALASKTDIIYSELWDNDTYGGVTDFIEYAKARTSGKPVILAAYINRYENTGGYFDTDSVLLADAAFFASGAYHLELGDGEHMLAQEFFPARDKLIPNDLRPRLKDYYNFITAYQQLLFAPDLVSGDAGLQWISTPGYNLSGDAAGNTIWFLNRRTADAEIYHLINLLGNDNQWRNVANTPPLRNNVTAKLRLGPNVYISGIYLASPDIDHGIMQPLSYIESADPQGDYVSLTLPSLEYWDMIYVDRTIVAPAYNRYQAELANKWNVGVNTNHAGYTGSGFVDQYAETHDSVNFYITIPQDGSYNLNFRYGNGGSNASRSVIIDGDIQGDVQFTHTGSWGTWSTSSKQVHLSAGVHQVTLYYGPWNSGAINLDYLQIQ</sequence>
<dbReference type="PROSITE" id="PS51175">
    <property type="entry name" value="CBM6"/>
    <property type="match status" value="1"/>
</dbReference>
<name>A0A1U9NMN5_9BACT</name>